<evidence type="ECO:0000313" key="2">
    <source>
        <dbReference type="Proteomes" id="UP000015105"/>
    </source>
</evidence>
<dbReference type="Proteomes" id="UP000015105">
    <property type="component" value="Chromosome 5D"/>
</dbReference>
<dbReference type="Gramene" id="AET5Gv20408700.8">
    <property type="protein sequence ID" value="AET5Gv20408700.8"/>
    <property type="gene ID" value="AET5Gv20408700"/>
</dbReference>
<protein>
    <submittedName>
        <fullName evidence="1">Uncharacterized protein</fullName>
    </submittedName>
</protein>
<organism evidence="1 2">
    <name type="scientific">Aegilops tauschii subsp. strangulata</name>
    <name type="common">Goatgrass</name>
    <dbReference type="NCBI Taxonomy" id="200361"/>
    <lineage>
        <taxon>Eukaryota</taxon>
        <taxon>Viridiplantae</taxon>
        <taxon>Streptophyta</taxon>
        <taxon>Embryophyta</taxon>
        <taxon>Tracheophyta</taxon>
        <taxon>Spermatophyta</taxon>
        <taxon>Magnoliopsida</taxon>
        <taxon>Liliopsida</taxon>
        <taxon>Poales</taxon>
        <taxon>Poaceae</taxon>
        <taxon>BOP clade</taxon>
        <taxon>Pooideae</taxon>
        <taxon>Triticodae</taxon>
        <taxon>Triticeae</taxon>
        <taxon>Triticinae</taxon>
        <taxon>Aegilops</taxon>
    </lineage>
</organism>
<reference evidence="1" key="4">
    <citation type="submission" date="2019-03" db="UniProtKB">
        <authorList>
            <consortium name="EnsemblPlants"/>
        </authorList>
    </citation>
    <scope>IDENTIFICATION</scope>
</reference>
<reference evidence="2" key="2">
    <citation type="journal article" date="2017" name="Nat. Plants">
        <title>The Aegilops tauschii genome reveals multiple impacts of transposons.</title>
        <authorList>
            <person name="Zhao G."/>
            <person name="Zou C."/>
            <person name="Li K."/>
            <person name="Wang K."/>
            <person name="Li T."/>
            <person name="Gao L."/>
            <person name="Zhang X."/>
            <person name="Wang H."/>
            <person name="Yang Z."/>
            <person name="Liu X."/>
            <person name="Jiang W."/>
            <person name="Mao L."/>
            <person name="Kong X."/>
            <person name="Jiao Y."/>
            <person name="Jia J."/>
        </authorList>
    </citation>
    <scope>NUCLEOTIDE SEQUENCE [LARGE SCALE GENOMIC DNA]</scope>
    <source>
        <strain evidence="2">cv. AL8/78</strain>
    </source>
</reference>
<reference evidence="1" key="5">
    <citation type="journal article" date="2021" name="G3 (Bethesda)">
        <title>Aegilops tauschii genome assembly Aet v5.0 features greater sequence contiguity and improved annotation.</title>
        <authorList>
            <person name="Wang L."/>
            <person name="Zhu T."/>
            <person name="Rodriguez J.C."/>
            <person name="Deal K.R."/>
            <person name="Dubcovsky J."/>
            <person name="McGuire P.E."/>
            <person name="Lux T."/>
            <person name="Spannagl M."/>
            <person name="Mayer K.F.X."/>
            <person name="Baldrich P."/>
            <person name="Meyers B.C."/>
            <person name="Huo N."/>
            <person name="Gu Y.Q."/>
            <person name="Zhou H."/>
            <person name="Devos K.M."/>
            <person name="Bennetzen J.L."/>
            <person name="Unver T."/>
            <person name="Budak H."/>
            <person name="Gulick P.J."/>
            <person name="Galiba G."/>
            <person name="Kalapos B."/>
            <person name="Nelson D.R."/>
            <person name="Li P."/>
            <person name="You F.M."/>
            <person name="Luo M.C."/>
            <person name="Dvorak J."/>
        </authorList>
    </citation>
    <scope>NUCLEOTIDE SEQUENCE [LARGE SCALE GENOMIC DNA]</scope>
    <source>
        <strain evidence="1">cv. AL8/78</strain>
    </source>
</reference>
<keyword evidence="2" id="KW-1185">Reference proteome</keyword>
<sequence length="64" mass="7572">MWIPCINLPMKCLLRFKCPMKVVFHCSLILYVMLTPFNLKENQVMQKALRLDALIEEKQFSITV</sequence>
<evidence type="ECO:0000313" key="1">
    <source>
        <dbReference type="EnsemblPlants" id="AET5Gv20408700.8"/>
    </source>
</evidence>
<reference evidence="2" key="1">
    <citation type="journal article" date="2014" name="Science">
        <title>Ancient hybridizations among the ancestral genomes of bread wheat.</title>
        <authorList>
            <consortium name="International Wheat Genome Sequencing Consortium,"/>
            <person name="Marcussen T."/>
            <person name="Sandve S.R."/>
            <person name="Heier L."/>
            <person name="Spannagl M."/>
            <person name="Pfeifer M."/>
            <person name="Jakobsen K.S."/>
            <person name="Wulff B.B."/>
            <person name="Steuernagel B."/>
            <person name="Mayer K.F."/>
            <person name="Olsen O.A."/>
        </authorList>
    </citation>
    <scope>NUCLEOTIDE SEQUENCE [LARGE SCALE GENOMIC DNA]</scope>
    <source>
        <strain evidence="2">cv. AL8/78</strain>
    </source>
</reference>
<reference evidence="1" key="3">
    <citation type="journal article" date="2017" name="Nature">
        <title>Genome sequence of the progenitor of the wheat D genome Aegilops tauschii.</title>
        <authorList>
            <person name="Luo M.C."/>
            <person name="Gu Y.Q."/>
            <person name="Puiu D."/>
            <person name="Wang H."/>
            <person name="Twardziok S.O."/>
            <person name="Deal K.R."/>
            <person name="Huo N."/>
            <person name="Zhu T."/>
            <person name="Wang L."/>
            <person name="Wang Y."/>
            <person name="McGuire P.E."/>
            <person name="Liu S."/>
            <person name="Long H."/>
            <person name="Ramasamy R.K."/>
            <person name="Rodriguez J.C."/>
            <person name="Van S.L."/>
            <person name="Yuan L."/>
            <person name="Wang Z."/>
            <person name="Xia Z."/>
            <person name="Xiao L."/>
            <person name="Anderson O.D."/>
            <person name="Ouyang S."/>
            <person name="Liang Y."/>
            <person name="Zimin A.V."/>
            <person name="Pertea G."/>
            <person name="Qi P."/>
            <person name="Bennetzen J.L."/>
            <person name="Dai X."/>
            <person name="Dawson M.W."/>
            <person name="Muller H.G."/>
            <person name="Kugler K."/>
            <person name="Rivarola-Duarte L."/>
            <person name="Spannagl M."/>
            <person name="Mayer K.F.X."/>
            <person name="Lu F.H."/>
            <person name="Bevan M.W."/>
            <person name="Leroy P."/>
            <person name="Li P."/>
            <person name="You F.M."/>
            <person name="Sun Q."/>
            <person name="Liu Z."/>
            <person name="Lyons E."/>
            <person name="Wicker T."/>
            <person name="Salzberg S.L."/>
            <person name="Devos K.M."/>
            <person name="Dvorak J."/>
        </authorList>
    </citation>
    <scope>NUCLEOTIDE SEQUENCE [LARGE SCALE GENOMIC DNA]</scope>
    <source>
        <strain evidence="1">cv. AL8/78</strain>
    </source>
</reference>
<name>A0A453KGD2_AEGTS</name>
<dbReference type="AlphaFoldDB" id="A0A453KGD2"/>
<dbReference type="EnsemblPlants" id="AET5Gv20408700.8">
    <property type="protein sequence ID" value="AET5Gv20408700.8"/>
    <property type="gene ID" value="AET5Gv20408700"/>
</dbReference>
<proteinExistence type="predicted"/>
<accession>A0A453KGD2</accession>